<keyword evidence="4" id="KW-0808">Transferase</keyword>
<dbReference type="SUPFAM" id="SSF46767">
    <property type="entry name" value="Methylated DNA-protein cysteine methyltransferase, C-terminal domain"/>
    <property type="match status" value="1"/>
</dbReference>
<dbReference type="GO" id="GO:0032259">
    <property type="term" value="P:methylation"/>
    <property type="evidence" value="ECO:0007669"/>
    <property type="project" value="UniProtKB-KW"/>
</dbReference>
<organism evidence="4 5">
    <name type="scientific">Cryobacterium mannosilyticum</name>
    <dbReference type="NCBI Taxonomy" id="1259190"/>
    <lineage>
        <taxon>Bacteria</taxon>
        <taxon>Bacillati</taxon>
        <taxon>Actinomycetota</taxon>
        <taxon>Actinomycetes</taxon>
        <taxon>Micrococcales</taxon>
        <taxon>Microbacteriaceae</taxon>
        <taxon>Cryobacterium</taxon>
    </lineage>
</organism>
<dbReference type="PANTHER" id="PTHR42942:SF1">
    <property type="entry name" value="ALKYLTRANSFERASE-LIKE PROTEIN 1"/>
    <property type="match status" value="1"/>
</dbReference>
<dbReference type="Gene3D" id="1.10.10.10">
    <property type="entry name" value="Winged helix-like DNA-binding domain superfamily/Winged helix DNA-binding domain"/>
    <property type="match status" value="1"/>
</dbReference>
<sequence>MRIAPDSPFVTHVLDIVDSIPPGRVMTYGDVAAVLGSRGARVVGQVMSHYGSDVPWWRVIRAGGHPPLEHEARALAHYRAEGTPLLNALAPATGWTTPRRAGRRPDPSGTATPTLAPPGRARCRARASGRGARGRRRRGS</sequence>
<evidence type="ECO:0000313" key="5">
    <source>
        <dbReference type="Proteomes" id="UP000297643"/>
    </source>
</evidence>
<evidence type="ECO:0000313" key="4">
    <source>
        <dbReference type="EMBL" id="TFC07429.1"/>
    </source>
</evidence>
<feature type="region of interest" description="Disordered" evidence="2">
    <location>
        <begin position="89"/>
        <end position="140"/>
    </location>
</feature>
<gene>
    <name evidence="4" type="ORF">E3O32_02660</name>
</gene>
<reference evidence="4 5" key="1">
    <citation type="submission" date="2019-03" db="EMBL/GenBank/DDBJ databases">
        <title>Genomics of glacier-inhabiting Cryobacterium strains.</title>
        <authorList>
            <person name="Liu Q."/>
            <person name="Xin Y.-H."/>
        </authorList>
    </citation>
    <scope>NUCLEOTIDE SEQUENCE [LARGE SCALE GENOMIC DNA]</scope>
    <source>
        <strain evidence="4 5">RHLT2-21</strain>
    </source>
</reference>
<dbReference type="InterPro" id="IPR052520">
    <property type="entry name" value="ATL_DNA_repair"/>
</dbReference>
<name>A0A4R8WET8_9MICO</name>
<dbReference type="InterPro" id="IPR036217">
    <property type="entry name" value="MethylDNA_cys_MeTrfase_DNAb"/>
</dbReference>
<protein>
    <submittedName>
        <fullName evidence="4">Cysteine methyltransferase</fullName>
    </submittedName>
</protein>
<dbReference type="AlphaFoldDB" id="A0A4R8WET8"/>
<dbReference type="InterPro" id="IPR036388">
    <property type="entry name" value="WH-like_DNA-bd_sf"/>
</dbReference>
<feature type="domain" description="Methylated-DNA-[protein]-cysteine S-methyltransferase DNA binding" evidence="3">
    <location>
        <begin position="8"/>
        <end position="66"/>
    </location>
</feature>
<accession>A0A4R8WET8</accession>
<feature type="compositionally biased region" description="Basic residues" evidence="2">
    <location>
        <begin position="121"/>
        <end position="140"/>
    </location>
</feature>
<keyword evidence="5" id="KW-1185">Reference proteome</keyword>
<evidence type="ECO:0000259" key="3">
    <source>
        <dbReference type="Pfam" id="PF01035"/>
    </source>
</evidence>
<dbReference type="EMBL" id="SOFM01000007">
    <property type="protein sequence ID" value="TFC07429.1"/>
    <property type="molecule type" value="Genomic_DNA"/>
</dbReference>
<dbReference type="InterPro" id="IPR014048">
    <property type="entry name" value="MethylDNA_cys_MeTrfase_DNA-bd"/>
</dbReference>
<keyword evidence="4" id="KW-0489">Methyltransferase</keyword>
<evidence type="ECO:0000256" key="1">
    <source>
        <dbReference type="ARBA" id="ARBA00022763"/>
    </source>
</evidence>
<comment type="caution">
    <text evidence="4">The sequence shown here is derived from an EMBL/GenBank/DDBJ whole genome shotgun (WGS) entry which is preliminary data.</text>
</comment>
<dbReference type="GO" id="GO:0006281">
    <property type="term" value="P:DNA repair"/>
    <property type="evidence" value="ECO:0007669"/>
    <property type="project" value="InterPro"/>
</dbReference>
<dbReference type="Pfam" id="PF01035">
    <property type="entry name" value="DNA_binding_1"/>
    <property type="match status" value="1"/>
</dbReference>
<evidence type="ECO:0000256" key="2">
    <source>
        <dbReference type="SAM" id="MobiDB-lite"/>
    </source>
</evidence>
<dbReference type="Proteomes" id="UP000297643">
    <property type="component" value="Unassembled WGS sequence"/>
</dbReference>
<dbReference type="CDD" id="cd06445">
    <property type="entry name" value="ATase"/>
    <property type="match status" value="1"/>
</dbReference>
<proteinExistence type="predicted"/>
<keyword evidence="1" id="KW-0227">DNA damage</keyword>
<dbReference type="PANTHER" id="PTHR42942">
    <property type="entry name" value="6-O-METHYLGUANINE DNA METHYLTRANSFERASE"/>
    <property type="match status" value="1"/>
</dbReference>
<dbReference type="GO" id="GO:0008168">
    <property type="term" value="F:methyltransferase activity"/>
    <property type="evidence" value="ECO:0007669"/>
    <property type="project" value="UniProtKB-KW"/>
</dbReference>